<accession>A0A5D4XKV0</accession>
<dbReference type="InterPro" id="IPR050109">
    <property type="entry name" value="HTH-type_TetR-like_transc_reg"/>
</dbReference>
<evidence type="ECO:0000313" key="7">
    <source>
        <dbReference type="Proteomes" id="UP000324973"/>
    </source>
</evidence>
<proteinExistence type="predicted"/>
<dbReference type="PANTHER" id="PTHR30055:SF234">
    <property type="entry name" value="HTH-TYPE TRANSCRIPTIONAL REGULATOR BETI"/>
    <property type="match status" value="1"/>
</dbReference>
<dbReference type="PRINTS" id="PR00455">
    <property type="entry name" value="HTHTETR"/>
</dbReference>
<dbReference type="PROSITE" id="PS50977">
    <property type="entry name" value="HTH_TETR_2"/>
    <property type="match status" value="1"/>
</dbReference>
<dbReference type="InterPro" id="IPR009057">
    <property type="entry name" value="Homeodomain-like_sf"/>
</dbReference>
<dbReference type="Pfam" id="PF00440">
    <property type="entry name" value="TetR_N"/>
    <property type="match status" value="1"/>
</dbReference>
<dbReference type="SUPFAM" id="SSF46689">
    <property type="entry name" value="Homeodomain-like"/>
    <property type="match status" value="1"/>
</dbReference>
<keyword evidence="2 4" id="KW-0238">DNA-binding</keyword>
<dbReference type="InterPro" id="IPR001647">
    <property type="entry name" value="HTH_TetR"/>
</dbReference>
<dbReference type="InterPro" id="IPR036271">
    <property type="entry name" value="Tet_transcr_reg_TetR-rel_C_sf"/>
</dbReference>
<dbReference type="GO" id="GO:0003700">
    <property type="term" value="F:DNA-binding transcription factor activity"/>
    <property type="evidence" value="ECO:0007669"/>
    <property type="project" value="TreeGrafter"/>
</dbReference>
<name>A0A5D4XKV0_9GAMM</name>
<dbReference type="Proteomes" id="UP000324973">
    <property type="component" value="Unassembled WGS sequence"/>
</dbReference>
<keyword evidence="3" id="KW-0804">Transcription</keyword>
<evidence type="ECO:0000313" key="6">
    <source>
        <dbReference type="EMBL" id="TYT25317.1"/>
    </source>
</evidence>
<dbReference type="OrthoDB" id="9089941at2"/>
<dbReference type="GO" id="GO:0000976">
    <property type="term" value="F:transcription cis-regulatory region binding"/>
    <property type="evidence" value="ECO:0007669"/>
    <property type="project" value="TreeGrafter"/>
</dbReference>
<keyword evidence="1" id="KW-0805">Transcription regulation</keyword>
<dbReference type="RefSeq" id="WP_149101867.1">
    <property type="nucleotide sequence ID" value="NZ_VTFT01000001.1"/>
</dbReference>
<sequence>MPSRTTAERILNAARVLFEREGPGAVSMRRVAEAVGITPMAIYRHFPNREALLKRISDDSFNEIAHHWAARKSGGDPIAQLVAIQLIYLDYALAHPHLFDHAFSVRRDDARRFPEDFHARRSPTANVAHDAVVEAQQQGVLRAGDPWDITMTLWGHSHGLIALYRAGRFSYDDRRFQAFYEASLGRLLDGLRN</sequence>
<evidence type="ECO:0000259" key="5">
    <source>
        <dbReference type="PROSITE" id="PS50977"/>
    </source>
</evidence>
<dbReference type="SUPFAM" id="SSF48498">
    <property type="entry name" value="Tetracyclin repressor-like, C-terminal domain"/>
    <property type="match status" value="1"/>
</dbReference>
<dbReference type="EMBL" id="VTFT01000001">
    <property type="protein sequence ID" value="TYT25317.1"/>
    <property type="molecule type" value="Genomic_DNA"/>
</dbReference>
<reference evidence="6 7" key="1">
    <citation type="submission" date="2019-08" db="EMBL/GenBank/DDBJ databases">
        <title>Luteimonas viscosus sp. nov., isolated from soil of a sunflower field.</title>
        <authorList>
            <person name="Jianli Z."/>
            <person name="Ying Z."/>
        </authorList>
    </citation>
    <scope>NUCLEOTIDE SEQUENCE [LARGE SCALE GENOMIC DNA]</scope>
    <source>
        <strain evidence="6 7">XBU10</strain>
    </source>
</reference>
<gene>
    <name evidence="6" type="ORF">FZO89_02990</name>
</gene>
<dbReference type="InterPro" id="IPR025996">
    <property type="entry name" value="MT1864/Rv1816-like_C"/>
</dbReference>
<dbReference type="Pfam" id="PF13305">
    <property type="entry name" value="TetR_C_33"/>
    <property type="match status" value="1"/>
</dbReference>
<evidence type="ECO:0000256" key="3">
    <source>
        <dbReference type="ARBA" id="ARBA00023163"/>
    </source>
</evidence>
<feature type="domain" description="HTH tetR-type" evidence="5">
    <location>
        <begin position="4"/>
        <end position="64"/>
    </location>
</feature>
<evidence type="ECO:0000256" key="4">
    <source>
        <dbReference type="PROSITE-ProRule" id="PRU00335"/>
    </source>
</evidence>
<comment type="caution">
    <text evidence="6">The sequence shown here is derived from an EMBL/GenBank/DDBJ whole genome shotgun (WGS) entry which is preliminary data.</text>
</comment>
<keyword evidence="7" id="KW-1185">Reference proteome</keyword>
<protein>
    <submittedName>
        <fullName evidence="6">TetR/AcrR family transcriptional regulator</fullName>
    </submittedName>
</protein>
<evidence type="ECO:0000256" key="1">
    <source>
        <dbReference type="ARBA" id="ARBA00023015"/>
    </source>
</evidence>
<feature type="DNA-binding region" description="H-T-H motif" evidence="4">
    <location>
        <begin position="27"/>
        <end position="46"/>
    </location>
</feature>
<dbReference type="AlphaFoldDB" id="A0A5D4XKV0"/>
<evidence type="ECO:0000256" key="2">
    <source>
        <dbReference type="ARBA" id="ARBA00023125"/>
    </source>
</evidence>
<dbReference type="PANTHER" id="PTHR30055">
    <property type="entry name" value="HTH-TYPE TRANSCRIPTIONAL REGULATOR RUTR"/>
    <property type="match status" value="1"/>
</dbReference>
<organism evidence="6 7">
    <name type="scientific">Luteimonas viscosa</name>
    <dbReference type="NCBI Taxonomy" id="1132694"/>
    <lineage>
        <taxon>Bacteria</taxon>
        <taxon>Pseudomonadati</taxon>
        <taxon>Pseudomonadota</taxon>
        <taxon>Gammaproteobacteria</taxon>
        <taxon>Lysobacterales</taxon>
        <taxon>Lysobacteraceae</taxon>
        <taxon>Luteimonas</taxon>
    </lineage>
</organism>
<dbReference type="Gene3D" id="1.10.357.10">
    <property type="entry name" value="Tetracycline Repressor, domain 2"/>
    <property type="match status" value="1"/>
</dbReference>